<dbReference type="PROSITE" id="PS00144">
    <property type="entry name" value="ASN_GLN_ASE_1"/>
    <property type="match status" value="1"/>
</dbReference>
<keyword evidence="2" id="KW-0378">Hydrolase</keyword>
<dbReference type="Proteomes" id="UP000708298">
    <property type="component" value="Unassembled WGS sequence"/>
</dbReference>
<dbReference type="Gene3D" id="3.40.50.1170">
    <property type="entry name" value="L-asparaginase, N-terminal domain"/>
    <property type="match status" value="1"/>
</dbReference>
<dbReference type="InterPro" id="IPR027475">
    <property type="entry name" value="Asparaginase/glutaminase_AS2"/>
</dbReference>
<dbReference type="InterPro" id="IPR037152">
    <property type="entry name" value="L-asparaginase_N_sf"/>
</dbReference>
<evidence type="ECO:0000259" key="8">
    <source>
        <dbReference type="Pfam" id="PF17763"/>
    </source>
</evidence>
<feature type="binding site" evidence="4">
    <location>
        <begin position="96"/>
        <end position="97"/>
    </location>
    <ligand>
        <name>substrate</name>
    </ligand>
</feature>
<dbReference type="InterPro" id="IPR027473">
    <property type="entry name" value="L-asparaginase_C"/>
</dbReference>
<dbReference type="PIRSF" id="PIRSF001220">
    <property type="entry name" value="L-ASNase_gatD"/>
    <property type="match status" value="1"/>
</dbReference>
<dbReference type="AlphaFoldDB" id="A0A964DZR8"/>
<dbReference type="PANTHER" id="PTHR11707:SF28">
    <property type="entry name" value="60 KDA LYSOPHOSPHOLIPASE"/>
    <property type="match status" value="1"/>
</dbReference>
<feature type="active site" evidence="5">
    <location>
        <position position="19"/>
    </location>
</feature>
<dbReference type="InterPro" id="IPR036152">
    <property type="entry name" value="Asp/glu_Ase-like_sf"/>
</dbReference>
<dbReference type="SMART" id="SM00870">
    <property type="entry name" value="Asparaginase"/>
    <property type="match status" value="1"/>
</dbReference>
<dbReference type="CDD" id="cd08964">
    <property type="entry name" value="L-asparaginase_II"/>
    <property type="match status" value="1"/>
</dbReference>
<accession>A0A964DZR8</accession>
<evidence type="ECO:0000313" key="9">
    <source>
        <dbReference type="EMBL" id="MCB8876389.1"/>
    </source>
</evidence>
<organism evidence="9 10">
    <name type="scientific">Acidisoma silvae</name>
    <dbReference type="NCBI Taxonomy" id="2802396"/>
    <lineage>
        <taxon>Bacteria</taxon>
        <taxon>Pseudomonadati</taxon>
        <taxon>Pseudomonadota</taxon>
        <taxon>Alphaproteobacteria</taxon>
        <taxon>Acetobacterales</taxon>
        <taxon>Acidocellaceae</taxon>
        <taxon>Acidisoma</taxon>
    </lineage>
</organism>
<dbReference type="GO" id="GO:0006528">
    <property type="term" value="P:asparagine metabolic process"/>
    <property type="evidence" value="ECO:0007669"/>
    <property type="project" value="InterPro"/>
</dbReference>
<dbReference type="PROSITE" id="PS00917">
    <property type="entry name" value="ASN_GLN_ASE_2"/>
    <property type="match status" value="1"/>
</dbReference>
<reference evidence="9" key="2">
    <citation type="submission" date="2021-01" db="EMBL/GenBank/DDBJ databases">
        <authorList>
            <person name="Mieszkin S."/>
            <person name="Pouder E."/>
            <person name="Alain K."/>
        </authorList>
    </citation>
    <scope>NUCLEOTIDE SEQUENCE</scope>
    <source>
        <strain evidence="9">HW T2.11</strain>
    </source>
</reference>
<dbReference type="SFLD" id="SFLDS00057">
    <property type="entry name" value="Glutaminase/Asparaginase"/>
    <property type="match status" value="1"/>
</dbReference>
<comment type="similarity">
    <text evidence="1">Belongs to the asparaginase 1 family.</text>
</comment>
<name>A0A964DZR8_9PROT</name>
<sequence>MTAISEPAGSVVLLTTGGTIASRHDAASGSFVAAIGADDMAALVQGVPSGVTLRTEDFCNVNSFRMDLPTAFSLAQRIASLLAEPDVLGVVVTHGTDTMEESAFLSGLTVPSGKPVVFTGAQRNAEEADTDGPRNLSEAVQLAASPAARGIGTVILFDGVFHAARDVRKTHTSRPGTFHSADHGKLGLVDDGAVRLYRRPVDLCLFPVQRVEPQVELIKMAMGMDDRFMRWAMANGTRGFVLEAFGLGNCPPVFVDATRAAVAQGIPVLVTSRCGEGRVKPVYGNGGGVDLAKAGAIFAGDLTGQKARILLSVLLGDVGAAGLDSETAWAAFTAAVMRAAD</sequence>
<dbReference type="SUPFAM" id="SSF53774">
    <property type="entry name" value="Glutaminase/Asparaginase"/>
    <property type="match status" value="1"/>
</dbReference>
<dbReference type="InterPro" id="IPR006034">
    <property type="entry name" value="Asparaginase/glutaminase-like"/>
</dbReference>
<feature type="active site" evidence="6">
    <location>
        <position position="96"/>
    </location>
</feature>
<dbReference type="RefSeq" id="WP_227322046.1">
    <property type="nucleotide sequence ID" value="NZ_JAESVB010000006.1"/>
</dbReference>
<feature type="domain" description="L-asparaginase N-terminal" evidence="7">
    <location>
        <begin position="11"/>
        <end position="201"/>
    </location>
</feature>
<dbReference type="EMBL" id="JAESVB010000006">
    <property type="protein sequence ID" value="MCB8876389.1"/>
    <property type="molecule type" value="Genomic_DNA"/>
</dbReference>
<evidence type="ECO:0000256" key="2">
    <source>
        <dbReference type="ARBA" id="ARBA00022801"/>
    </source>
</evidence>
<evidence type="ECO:0000256" key="5">
    <source>
        <dbReference type="PROSITE-ProRule" id="PRU10099"/>
    </source>
</evidence>
<keyword evidence="10" id="KW-1185">Reference proteome</keyword>
<dbReference type="InterPro" id="IPR027474">
    <property type="entry name" value="L-asparaginase_N"/>
</dbReference>
<reference evidence="9" key="1">
    <citation type="journal article" date="2021" name="Microorganisms">
        <title>Acidisoma silvae sp. nov. and Acidisomacellulosilytica sp. nov., Two Acidophilic Bacteria Isolated from Decaying Wood, Hydrolyzing Cellulose and Producing Poly-3-hydroxybutyrate.</title>
        <authorList>
            <person name="Mieszkin S."/>
            <person name="Pouder E."/>
            <person name="Uroz S."/>
            <person name="Simon-Colin C."/>
            <person name="Alain K."/>
        </authorList>
    </citation>
    <scope>NUCLEOTIDE SEQUENCE</scope>
    <source>
        <strain evidence="9">HW T2.11</strain>
    </source>
</reference>
<dbReference type="InterPro" id="IPR040919">
    <property type="entry name" value="Asparaginase_C"/>
</dbReference>
<evidence type="ECO:0000256" key="1">
    <source>
        <dbReference type="ARBA" id="ARBA00010518"/>
    </source>
</evidence>
<feature type="active site" description="O-isoaspartyl threonine intermediate" evidence="3">
    <location>
        <position position="19"/>
    </location>
</feature>
<feature type="binding site" evidence="4">
    <location>
        <position position="63"/>
    </location>
    <ligand>
        <name>substrate</name>
    </ligand>
</feature>
<dbReference type="PROSITE" id="PS51732">
    <property type="entry name" value="ASN_GLN_ASE_3"/>
    <property type="match status" value="1"/>
</dbReference>
<evidence type="ECO:0000256" key="6">
    <source>
        <dbReference type="PROSITE-ProRule" id="PRU10100"/>
    </source>
</evidence>
<evidence type="ECO:0000313" key="10">
    <source>
        <dbReference type="Proteomes" id="UP000708298"/>
    </source>
</evidence>
<dbReference type="GO" id="GO:0004067">
    <property type="term" value="F:asparaginase activity"/>
    <property type="evidence" value="ECO:0007669"/>
    <property type="project" value="UniProtKB-UniRule"/>
</dbReference>
<dbReference type="Gene3D" id="3.40.50.40">
    <property type="match status" value="1"/>
</dbReference>
<dbReference type="PIRSF" id="PIRSF500176">
    <property type="entry name" value="L_ASNase"/>
    <property type="match status" value="1"/>
</dbReference>
<evidence type="ECO:0000259" key="7">
    <source>
        <dbReference type="Pfam" id="PF00710"/>
    </source>
</evidence>
<evidence type="ECO:0000256" key="4">
    <source>
        <dbReference type="PIRSR" id="PIRSR001220-2"/>
    </source>
</evidence>
<dbReference type="InterPro" id="IPR020827">
    <property type="entry name" value="Asparaginase/glutaminase_AS1"/>
</dbReference>
<comment type="caution">
    <text evidence="9">The sequence shown here is derived from an EMBL/GenBank/DDBJ whole genome shotgun (WGS) entry which is preliminary data.</text>
</comment>
<gene>
    <name evidence="9" type="ORF">ASILVAE211_14440</name>
</gene>
<dbReference type="InterPro" id="IPR004550">
    <property type="entry name" value="AsnASE_II"/>
</dbReference>
<dbReference type="Pfam" id="PF17763">
    <property type="entry name" value="Asparaginase_C"/>
    <property type="match status" value="1"/>
</dbReference>
<dbReference type="PANTHER" id="PTHR11707">
    <property type="entry name" value="L-ASPARAGINASE"/>
    <property type="match status" value="1"/>
</dbReference>
<feature type="domain" description="Asparaginase/glutaminase C-terminal" evidence="8">
    <location>
        <begin position="214"/>
        <end position="316"/>
    </location>
</feature>
<dbReference type="PRINTS" id="PR00139">
    <property type="entry name" value="ASNGLNASE"/>
</dbReference>
<protein>
    <submittedName>
        <fullName evidence="9">Asparaginase</fullName>
    </submittedName>
</protein>
<evidence type="ECO:0000256" key="3">
    <source>
        <dbReference type="PIRSR" id="PIRSR001220-1"/>
    </source>
</evidence>
<dbReference type="Pfam" id="PF00710">
    <property type="entry name" value="Asparaginase"/>
    <property type="match status" value="1"/>
</dbReference>
<proteinExistence type="inferred from homology"/>